<evidence type="ECO:0008006" key="3">
    <source>
        <dbReference type="Google" id="ProtNLM"/>
    </source>
</evidence>
<dbReference type="PROSITE" id="PS51257">
    <property type="entry name" value="PROKAR_LIPOPROTEIN"/>
    <property type="match status" value="1"/>
</dbReference>
<accession>A0A1D7UT83</accession>
<dbReference type="AlphaFoldDB" id="A0A1D7UT83"/>
<dbReference type="KEGG" id="laj:A0128_01970"/>
<dbReference type="EMBL" id="CP015217">
    <property type="protein sequence ID" value="AOP32744.1"/>
    <property type="molecule type" value="Genomic_DNA"/>
</dbReference>
<keyword evidence="2" id="KW-1185">Reference proteome</keyword>
<dbReference type="Proteomes" id="UP000094197">
    <property type="component" value="Chromosome 1"/>
</dbReference>
<evidence type="ECO:0000313" key="2">
    <source>
        <dbReference type="Proteomes" id="UP000094197"/>
    </source>
</evidence>
<protein>
    <recommendedName>
        <fullName evidence="3">Lipoprotein</fullName>
    </recommendedName>
</protein>
<organism evidence="1 2">
    <name type="scientific">Leptospira tipperaryensis</name>
    <dbReference type="NCBI Taxonomy" id="2564040"/>
    <lineage>
        <taxon>Bacteria</taxon>
        <taxon>Pseudomonadati</taxon>
        <taxon>Spirochaetota</taxon>
        <taxon>Spirochaetia</taxon>
        <taxon>Leptospirales</taxon>
        <taxon>Leptospiraceae</taxon>
        <taxon>Leptospira</taxon>
    </lineage>
</organism>
<name>A0A1D7UT83_9LEPT</name>
<sequence length="201" mass="23573">MLRKLILSLSFLFFQSCSTFLIGDPPVVSKLETNVDKEVTYELIGWKEDSSKKLASEILRTFHLSGRFKKLSVHTKTDSEINIQIILEKAPRFSLFFGEHSQPLSWMLEKEPGKFSLYLLNRIAAYRTFLIFPIIQKSSDRVLFKIWKRNQKVAEYSYSVENVMAIGWIPLLLMPFDDRNQIEFIYASYGKKFLFDSRSVY</sequence>
<reference evidence="1 2" key="1">
    <citation type="submission" date="2016-04" db="EMBL/GenBank/DDBJ databases">
        <title>Complete genome seqeunce of Leptospira alstonii serovar Room22.</title>
        <authorList>
            <person name="Nally J.E."/>
            <person name="Bayles D.O."/>
            <person name="Hurley D."/>
            <person name="Fanning S."/>
            <person name="McMahon B.J."/>
            <person name="Arent Z."/>
        </authorList>
    </citation>
    <scope>NUCLEOTIDE SEQUENCE [LARGE SCALE GENOMIC DNA]</scope>
    <source>
        <strain evidence="1 2">GWTS #1</strain>
    </source>
</reference>
<evidence type="ECO:0000313" key="1">
    <source>
        <dbReference type="EMBL" id="AOP32744.1"/>
    </source>
</evidence>
<gene>
    <name evidence="1" type="ORF">A0128_01970</name>
</gene>
<proteinExistence type="predicted"/>